<comment type="caution">
    <text evidence="1">The sequence shown here is derived from an EMBL/GenBank/DDBJ whole genome shotgun (WGS) entry which is preliminary data.</text>
</comment>
<evidence type="ECO:0000313" key="1">
    <source>
        <dbReference type="EMBL" id="KAF0707318.1"/>
    </source>
</evidence>
<dbReference type="EMBL" id="VJMI01019453">
    <property type="protein sequence ID" value="KAF0707318.1"/>
    <property type="molecule type" value="Genomic_DNA"/>
</dbReference>
<gene>
    <name evidence="1" type="ORF">AaE_013667</name>
</gene>
<evidence type="ECO:0000313" key="2">
    <source>
        <dbReference type="Proteomes" id="UP000469452"/>
    </source>
</evidence>
<proteinExistence type="predicted"/>
<accession>A0A6A4Z6B1</accession>
<dbReference type="CDD" id="cd09272">
    <property type="entry name" value="RNase_HI_RT_Ty1"/>
    <property type="match status" value="1"/>
</dbReference>
<organism evidence="1 2">
    <name type="scientific">Aphanomyces astaci</name>
    <name type="common">Crayfish plague agent</name>
    <dbReference type="NCBI Taxonomy" id="112090"/>
    <lineage>
        <taxon>Eukaryota</taxon>
        <taxon>Sar</taxon>
        <taxon>Stramenopiles</taxon>
        <taxon>Oomycota</taxon>
        <taxon>Saprolegniomycetes</taxon>
        <taxon>Saprolegniales</taxon>
        <taxon>Verrucalvaceae</taxon>
        <taxon>Aphanomyces</taxon>
    </lineage>
</organism>
<evidence type="ECO:0008006" key="3">
    <source>
        <dbReference type="Google" id="ProtNLM"/>
    </source>
</evidence>
<name>A0A6A4Z6B1_APHAT</name>
<protein>
    <recommendedName>
        <fullName evidence="3">Reverse transcriptase Ty1/copia-type domain-containing protein</fullName>
    </recommendedName>
</protein>
<dbReference type="AlphaFoldDB" id="A0A6A4Z6B1"/>
<reference evidence="1 2" key="1">
    <citation type="submission" date="2019-06" db="EMBL/GenBank/DDBJ databases">
        <title>Genomics analysis of Aphanomyces spp. identifies a new class of oomycete effector associated with host adaptation.</title>
        <authorList>
            <person name="Gaulin E."/>
        </authorList>
    </citation>
    <scope>NUCLEOTIDE SEQUENCE [LARGE SCALE GENOMIC DNA]</scope>
    <source>
        <strain evidence="1 2">E</strain>
    </source>
</reference>
<dbReference type="Proteomes" id="UP000469452">
    <property type="component" value="Unassembled WGS sequence"/>
</dbReference>
<sequence>MLWIRGILHDLGQTQDTTILNCDNKAAIVTAQTASTSERSKHIEVRHHFICTLIEDKTLKLRYCGTAYMCADILTKISTKFAMEKFLSDVMSKMKQGDPADST</sequence>